<gene>
    <name evidence="3" type="primary">LOC108821851</name>
</gene>
<name>A0A9W3CAP4_RAPSA</name>
<organism evidence="2 3">
    <name type="scientific">Raphanus sativus</name>
    <name type="common">Radish</name>
    <name type="synonym">Raphanus raphanistrum var. sativus</name>
    <dbReference type="NCBI Taxonomy" id="3726"/>
    <lineage>
        <taxon>Eukaryota</taxon>
        <taxon>Viridiplantae</taxon>
        <taxon>Streptophyta</taxon>
        <taxon>Embryophyta</taxon>
        <taxon>Tracheophyta</taxon>
        <taxon>Spermatophyta</taxon>
        <taxon>Magnoliopsida</taxon>
        <taxon>eudicotyledons</taxon>
        <taxon>Gunneridae</taxon>
        <taxon>Pentapetalae</taxon>
        <taxon>rosids</taxon>
        <taxon>malvids</taxon>
        <taxon>Brassicales</taxon>
        <taxon>Brassicaceae</taxon>
        <taxon>Brassiceae</taxon>
        <taxon>Raphanus</taxon>
    </lineage>
</organism>
<dbReference type="RefSeq" id="XP_056848595.1">
    <property type="nucleotide sequence ID" value="XM_056992615.1"/>
</dbReference>
<reference evidence="2" key="1">
    <citation type="journal article" date="2019" name="Database">
        <title>The radish genome database (RadishGD): an integrated information resource for radish genomics.</title>
        <authorList>
            <person name="Yu H.J."/>
            <person name="Baek S."/>
            <person name="Lee Y.J."/>
            <person name="Cho A."/>
            <person name="Mun J.H."/>
        </authorList>
    </citation>
    <scope>NUCLEOTIDE SEQUENCE [LARGE SCALE GENOMIC DNA]</scope>
    <source>
        <strain evidence="2">cv. WK10039</strain>
    </source>
</reference>
<sequence>MMVVMILSQKCIYLGFWCYFSVVMCELMNTESKGRGWYGKIYRKLETILVEVDSLAAQGKVSLSSSDSPGLDSSRDDEPEKLKEDHCLRTEPGDCNQKATTSFCCNNPKSSQACNDDDDTLVSPSGNCTGDSNLIPLATETRAAPPGHYKMANMRSFSSNSMMVNQDEFFIEDFDEAPLDTIDLYDMTFREDPSDFDDNLLYAARDRSRQLRSFKGKIMDALTSKRRREKEYEQLAIWFGDAEMGCDMMNTKKHETASLNPQRSSESNVPFASEDSEWELL</sequence>
<proteinExistence type="predicted"/>
<feature type="compositionally biased region" description="Low complexity" evidence="1">
    <location>
        <begin position="62"/>
        <end position="72"/>
    </location>
</feature>
<dbReference type="GO" id="GO:0005776">
    <property type="term" value="C:autophagosome"/>
    <property type="evidence" value="ECO:0007669"/>
    <property type="project" value="TreeGrafter"/>
</dbReference>
<evidence type="ECO:0000313" key="3">
    <source>
        <dbReference type="RefSeq" id="XP_056848595.1"/>
    </source>
</evidence>
<dbReference type="InterPro" id="IPR053273">
    <property type="entry name" value="CST_Regulator"/>
</dbReference>
<feature type="region of interest" description="Disordered" evidence="1">
    <location>
        <begin position="255"/>
        <end position="281"/>
    </location>
</feature>
<dbReference type="GO" id="GO:0061908">
    <property type="term" value="C:phagophore"/>
    <property type="evidence" value="ECO:0007669"/>
    <property type="project" value="TreeGrafter"/>
</dbReference>
<evidence type="ECO:0000256" key="1">
    <source>
        <dbReference type="SAM" id="MobiDB-lite"/>
    </source>
</evidence>
<dbReference type="AlphaFoldDB" id="A0A9W3CAP4"/>
<dbReference type="Proteomes" id="UP000504610">
    <property type="component" value="Chromosome 8"/>
</dbReference>
<feature type="region of interest" description="Disordered" evidence="1">
    <location>
        <begin position="61"/>
        <end position="85"/>
    </location>
</feature>
<dbReference type="PANTHER" id="PTHR34659">
    <property type="entry name" value="BNAA05G11610D PROTEIN"/>
    <property type="match status" value="1"/>
</dbReference>
<accession>A0A9W3CAP4</accession>
<feature type="compositionally biased region" description="Polar residues" evidence="1">
    <location>
        <begin position="257"/>
        <end position="270"/>
    </location>
</feature>
<dbReference type="OrthoDB" id="778244at2759"/>
<evidence type="ECO:0000313" key="2">
    <source>
        <dbReference type="Proteomes" id="UP000504610"/>
    </source>
</evidence>
<dbReference type="GeneID" id="108821851"/>
<feature type="compositionally biased region" description="Basic and acidic residues" evidence="1">
    <location>
        <begin position="73"/>
        <end position="85"/>
    </location>
</feature>
<reference evidence="3" key="2">
    <citation type="submission" date="2025-08" db="UniProtKB">
        <authorList>
            <consortium name="RefSeq"/>
        </authorList>
    </citation>
    <scope>IDENTIFICATION</scope>
    <source>
        <tissue evidence="3">Leaf</tissue>
    </source>
</reference>
<keyword evidence="2" id="KW-1185">Reference proteome</keyword>
<dbReference type="PANTHER" id="PTHR34659:SF6">
    <property type="entry name" value="MUCIN-RELATED"/>
    <property type="match status" value="1"/>
</dbReference>
<dbReference type="GO" id="GO:0006950">
    <property type="term" value="P:response to stress"/>
    <property type="evidence" value="ECO:0007669"/>
    <property type="project" value="TreeGrafter"/>
</dbReference>
<protein>
    <submittedName>
        <fullName evidence="3">Uncharacterized protein LOC108821851 isoform X1</fullName>
    </submittedName>
</protein>